<evidence type="ECO:0000256" key="1">
    <source>
        <dbReference type="ARBA" id="ARBA00023125"/>
    </source>
</evidence>
<feature type="region of interest" description="Disordered" evidence="3">
    <location>
        <begin position="47"/>
        <end position="81"/>
    </location>
</feature>
<keyword evidence="1 2" id="KW-0238">DNA-binding</keyword>
<protein>
    <submittedName>
        <fullName evidence="4">Single-stranded DNA-binding protein</fullName>
    </submittedName>
</protein>
<dbReference type="InterPro" id="IPR000424">
    <property type="entry name" value="Primosome_PriB/ssb"/>
</dbReference>
<name>A0A2X0PFN9_9LACT</name>
<dbReference type="CDD" id="cd04496">
    <property type="entry name" value="SSB_OBF"/>
    <property type="match status" value="1"/>
</dbReference>
<evidence type="ECO:0000313" key="5">
    <source>
        <dbReference type="EMBL" id="SPS11170.1"/>
    </source>
</evidence>
<reference evidence="5" key="3">
    <citation type="submission" date="2018-05" db="EMBL/GenBank/DDBJ databases">
        <authorList>
            <person name="Lanie J.A."/>
            <person name="Ng W.-L."/>
            <person name="Kazmierczak K.M."/>
            <person name="Andrzejewski T.M."/>
            <person name="Davidsen T.M."/>
            <person name="Wayne K.J."/>
            <person name="Tettelin H."/>
            <person name="Glass J.I."/>
            <person name="Rusch D."/>
            <person name="Podicherti R."/>
            <person name="Tsui H.-C.T."/>
            <person name="Winkler M.E."/>
        </authorList>
    </citation>
    <scope>NUCLEOTIDE SEQUENCE</scope>
    <source>
        <strain evidence="5">Lactococcus lactis</strain>
    </source>
</reference>
<dbReference type="EMBL" id="OGTW01000045">
    <property type="protein sequence ID" value="SPB25072.1"/>
    <property type="molecule type" value="Genomic_DNA"/>
</dbReference>
<dbReference type="EMBL" id="OGTW02000045">
    <property type="protein sequence ID" value="SPS11170.1"/>
    <property type="molecule type" value="Genomic_DNA"/>
</dbReference>
<dbReference type="SUPFAM" id="SSF50249">
    <property type="entry name" value="Nucleic acid-binding proteins"/>
    <property type="match status" value="1"/>
</dbReference>
<dbReference type="Proteomes" id="UP000279235">
    <property type="component" value="Unassembled WGS sequence"/>
</dbReference>
<dbReference type="AlphaFoldDB" id="A0A2X0PFN9"/>
<evidence type="ECO:0000313" key="4">
    <source>
        <dbReference type="EMBL" id="SPB25072.1"/>
    </source>
</evidence>
<gene>
    <name evidence="4" type="primary">ssb_3</name>
    <name evidence="4" type="ORF">AMHIJAGA_01104</name>
</gene>
<dbReference type="InterPro" id="IPR011344">
    <property type="entry name" value="ssDNA-bd"/>
</dbReference>
<sequence length="81" mass="8969">MANWTHKGQLIGVTGSIQTRNYENQQGQRIYITEVVASNFQVLEKSNQANGERVGNPAAKPQNNDSFGSDPMEISDDDLPF</sequence>
<dbReference type="InterPro" id="IPR012340">
    <property type="entry name" value="NA-bd_OB-fold"/>
</dbReference>
<reference evidence="6" key="2">
    <citation type="submission" date="2018-05" db="EMBL/GenBank/DDBJ databases">
        <authorList>
            <person name="Duru I."/>
        </authorList>
    </citation>
    <scope>NUCLEOTIDE SEQUENCE [LARGE SCALE GENOMIC DNA]</scope>
</reference>
<dbReference type="GO" id="GO:0003697">
    <property type="term" value="F:single-stranded DNA binding"/>
    <property type="evidence" value="ECO:0007669"/>
    <property type="project" value="InterPro"/>
</dbReference>
<dbReference type="GO" id="GO:0006260">
    <property type="term" value="P:DNA replication"/>
    <property type="evidence" value="ECO:0007669"/>
    <property type="project" value="InterPro"/>
</dbReference>
<dbReference type="PIRSF" id="PIRSF002070">
    <property type="entry name" value="SSB"/>
    <property type="match status" value="1"/>
</dbReference>
<dbReference type="PROSITE" id="PS50935">
    <property type="entry name" value="SSB"/>
    <property type="match status" value="1"/>
</dbReference>
<accession>A0A2X0PFN9</accession>
<organism evidence="4">
    <name type="scientific">Lactococcus lactis</name>
    <dbReference type="NCBI Taxonomy" id="1358"/>
    <lineage>
        <taxon>Bacteria</taxon>
        <taxon>Bacillati</taxon>
        <taxon>Bacillota</taxon>
        <taxon>Bacilli</taxon>
        <taxon>Lactobacillales</taxon>
        <taxon>Streptococcaceae</taxon>
        <taxon>Lactococcus</taxon>
    </lineage>
</organism>
<dbReference type="Pfam" id="PF00436">
    <property type="entry name" value="SSB"/>
    <property type="match status" value="1"/>
</dbReference>
<reference evidence="4" key="1">
    <citation type="submission" date="2018-01" db="EMBL/GenBank/DDBJ databases">
        <authorList>
            <person name="Gaut B.S."/>
            <person name="Morton B.R."/>
            <person name="Clegg M.T."/>
            <person name="Duvall M.R."/>
        </authorList>
    </citation>
    <scope>NUCLEOTIDE SEQUENCE</scope>
    <source>
        <strain evidence="4">Lactococcus lactis</strain>
    </source>
</reference>
<dbReference type="Gene3D" id="2.40.50.140">
    <property type="entry name" value="Nucleic acid-binding proteins"/>
    <property type="match status" value="1"/>
</dbReference>
<evidence type="ECO:0000256" key="3">
    <source>
        <dbReference type="SAM" id="MobiDB-lite"/>
    </source>
</evidence>
<proteinExistence type="predicted"/>
<evidence type="ECO:0000256" key="2">
    <source>
        <dbReference type="PROSITE-ProRule" id="PRU00252"/>
    </source>
</evidence>
<evidence type="ECO:0000313" key="6">
    <source>
        <dbReference type="Proteomes" id="UP000279235"/>
    </source>
</evidence>